<accession>A0A8R1YLU0</accession>
<dbReference type="AlphaFoldDB" id="A0A2A6B5I6"/>
<feature type="region of interest" description="Disordered" evidence="1">
    <location>
        <begin position="35"/>
        <end position="63"/>
    </location>
</feature>
<accession>A0A2A6B5I6</accession>
<sequence>ESTITSSGCPLRLPDARGCPMTRTDGCAIIHCALPKRTREPPPRSKSSTSHRLRASDAIRDAQ</sequence>
<dbReference type="EnsemblMetazoa" id="PPA35141.1">
    <property type="protein sequence ID" value="PPA35141.1"/>
    <property type="gene ID" value="WBGene00273510"/>
</dbReference>
<evidence type="ECO:0000313" key="3">
    <source>
        <dbReference type="Proteomes" id="UP000005239"/>
    </source>
</evidence>
<feature type="compositionally biased region" description="Basic and acidic residues" evidence="1">
    <location>
        <begin position="54"/>
        <end position="63"/>
    </location>
</feature>
<reference evidence="3" key="1">
    <citation type="journal article" date="2008" name="Nat. Genet.">
        <title>The Pristionchus pacificus genome provides a unique perspective on nematode lifestyle and parasitism.</title>
        <authorList>
            <person name="Dieterich C."/>
            <person name="Clifton S.W."/>
            <person name="Schuster L.N."/>
            <person name="Chinwalla A."/>
            <person name="Delehaunty K."/>
            <person name="Dinkelacker I."/>
            <person name="Fulton L."/>
            <person name="Fulton R."/>
            <person name="Godfrey J."/>
            <person name="Minx P."/>
            <person name="Mitreva M."/>
            <person name="Roeseler W."/>
            <person name="Tian H."/>
            <person name="Witte H."/>
            <person name="Yang S.P."/>
            <person name="Wilson R.K."/>
            <person name="Sommer R.J."/>
        </authorList>
    </citation>
    <scope>NUCLEOTIDE SEQUENCE [LARGE SCALE GENOMIC DNA]</scope>
    <source>
        <strain evidence="3">PS312</strain>
    </source>
</reference>
<name>A0A2A6B5I6_PRIPA</name>
<gene>
    <name evidence="2" type="primary">WBGene00273510</name>
</gene>
<dbReference type="Proteomes" id="UP000005239">
    <property type="component" value="Unassembled WGS sequence"/>
</dbReference>
<evidence type="ECO:0000256" key="1">
    <source>
        <dbReference type="SAM" id="MobiDB-lite"/>
    </source>
</evidence>
<reference evidence="2" key="2">
    <citation type="submission" date="2022-06" db="UniProtKB">
        <authorList>
            <consortium name="EnsemblMetazoa"/>
        </authorList>
    </citation>
    <scope>IDENTIFICATION</scope>
    <source>
        <strain evidence="2">PS312</strain>
    </source>
</reference>
<keyword evidence="3" id="KW-1185">Reference proteome</keyword>
<proteinExistence type="predicted"/>
<evidence type="ECO:0000313" key="2">
    <source>
        <dbReference type="EnsemblMetazoa" id="PPA35141.1"/>
    </source>
</evidence>
<organism evidence="2 3">
    <name type="scientific">Pristionchus pacificus</name>
    <name type="common">Parasitic nematode worm</name>
    <dbReference type="NCBI Taxonomy" id="54126"/>
    <lineage>
        <taxon>Eukaryota</taxon>
        <taxon>Metazoa</taxon>
        <taxon>Ecdysozoa</taxon>
        <taxon>Nematoda</taxon>
        <taxon>Chromadorea</taxon>
        <taxon>Rhabditida</taxon>
        <taxon>Rhabditina</taxon>
        <taxon>Diplogasteromorpha</taxon>
        <taxon>Diplogasteroidea</taxon>
        <taxon>Neodiplogasteridae</taxon>
        <taxon>Pristionchus</taxon>
    </lineage>
</organism>
<protein>
    <submittedName>
        <fullName evidence="2">Uncharacterized protein</fullName>
    </submittedName>
</protein>